<evidence type="ECO:0000256" key="1">
    <source>
        <dbReference type="SAM" id="MobiDB-lite"/>
    </source>
</evidence>
<dbReference type="EMBL" id="AAPJ01000002">
    <property type="protein sequence ID" value="EAS50658.1"/>
    <property type="molecule type" value="Genomic_DNA"/>
</dbReference>
<dbReference type="Gene3D" id="3.20.20.150">
    <property type="entry name" value="Divalent-metal-dependent TIM barrel enzymes"/>
    <property type="match status" value="1"/>
</dbReference>
<accession>Q1YK65</accession>
<proteinExistence type="predicted"/>
<feature type="domain" description="Xylose isomerase-like TIM barrel" evidence="2">
    <location>
        <begin position="77"/>
        <end position="368"/>
    </location>
</feature>
<evidence type="ECO:0000313" key="4">
    <source>
        <dbReference type="Proteomes" id="UP000000321"/>
    </source>
</evidence>
<dbReference type="PANTHER" id="PTHR12110">
    <property type="entry name" value="HYDROXYPYRUVATE ISOMERASE"/>
    <property type="match status" value="1"/>
</dbReference>
<dbReference type="InterPro" id="IPR050312">
    <property type="entry name" value="IolE/XylAMocC-like"/>
</dbReference>
<name>Q1YK65_AURMS</name>
<dbReference type="GO" id="GO:0016853">
    <property type="term" value="F:isomerase activity"/>
    <property type="evidence" value="ECO:0007669"/>
    <property type="project" value="UniProtKB-KW"/>
</dbReference>
<evidence type="ECO:0000313" key="3">
    <source>
        <dbReference type="EMBL" id="EAS50658.1"/>
    </source>
</evidence>
<dbReference type="SUPFAM" id="SSF51658">
    <property type="entry name" value="Xylose isomerase-like"/>
    <property type="match status" value="1"/>
</dbReference>
<dbReference type="InterPro" id="IPR036237">
    <property type="entry name" value="Xyl_isomerase-like_sf"/>
</dbReference>
<keyword evidence="3" id="KW-0413">Isomerase</keyword>
<dbReference type="AlphaFoldDB" id="Q1YK65"/>
<evidence type="ECO:0000259" key="2">
    <source>
        <dbReference type="Pfam" id="PF01261"/>
    </source>
</evidence>
<keyword evidence="4" id="KW-1185">Reference proteome</keyword>
<protein>
    <submittedName>
        <fullName evidence="3">Possible sugar phosphate isomerase/epimerase</fullName>
    </submittedName>
</protein>
<comment type="caution">
    <text evidence="3">The sequence shown here is derived from an EMBL/GenBank/DDBJ whole genome shotgun (WGS) entry which is preliminary data.</text>
</comment>
<feature type="region of interest" description="Disordered" evidence="1">
    <location>
        <begin position="23"/>
        <end position="46"/>
    </location>
</feature>
<reference evidence="3 4" key="1">
    <citation type="journal article" date="2008" name="Appl. Environ. Microbiol.">
        <title>Genomic insights into Mn(II) oxidation by the marine alphaproteobacterium Aurantimonas sp. strain SI85-9A1.</title>
        <authorList>
            <person name="Dick G.J."/>
            <person name="Podell S."/>
            <person name="Johnson H.A."/>
            <person name="Rivera-Espinoza Y."/>
            <person name="Bernier-Latmani R."/>
            <person name="McCarthy J.K."/>
            <person name="Torpey J.W."/>
            <person name="Clement B.G."/>
            <person name="Gaasterland T."/>
            <person name="Tebo B.M."/>
        </authorList>
    </citation>
    <scope>NUCLEOTIDE SEQUENCE [LARGE SCALE GENOMIC DNA]</scope>
    <source>
        <strain evidence="3 4">SI85-9A1</strain>
    </source>
</reference>
<dbReference type="Pfam" id="PF01261">
    <property type="entry name" value="AP_endonuc_2"/>
    <property type="match status" value="1"/>
</dbReference>
<dbReference type="HOGENOM" id="CLU_061796_0_0_5"/>
<dbReference type="Proteomes" id="UP000000321">
    <property type="component" value="Unassembled WGS sequence"/>
</dbReference>
<dbReference type="PANTHER" id="PTHR12110:SF21">
    <property type="entry name" value="XYLOSE ISOMERASE-LIKE TIM BARREL DOMAIN-CONTAINING PROTEIN"/>
    <property type="match status" value="1"/>
</dbReference>
<dbReference type="BioCyc" id="AURANTIMONAS:SI859A1_00780-MONOMER"/>
<sequence length="399" mass="44143">MACFDARRRAQAARRFDRRTSSGFYAPLTGSRRGRRRGEAPETGRLSMKTMQGPGIFLAQFLGDSAPFDDLKSIAGWAAGHGYRGVQLPTWDKRLIDLEKAAGSKDYCDEIAGICREAGVEITDLSTHLQGQLVAVHPAFDEAFDGFAVPQVRGNPKARQAWAVEQMKLAAKASAHFGFKSHVTFPGALAWPFLYPWPQRPAGLVDTAFEELAKRWVPILDAFDAAGCNVGYEIHPGEDVFDGATFEMFLAACGDHPRCQINYDPSHFLLQQLDYLEFIDIYHERICAFHVKDAEFNPTGRQGVYSGYQPWTKRAGRFRSLGDGQVDFAGIFSKLAEYDYDSWAVLEWECCLKSPEQGAAEGAPFIASHIIEVTDKAFDDFASGGTDAAANRRMLGIEG</sequence>
<dbReference type="InterPro" id="IPR013022">
    <property type="entry name" value="Xyl_isomerase-like_TIM-brl"/>
</dbReference>
<organism evidence="3 4">
    <name type="scientific">Aurantimonas manganoxydans (strain ATCC BAA-1229 / DSM 21871 / SI85-9A1)</name>
    <dbReference type="NCBI Taxonomy" id="287752"/>
    <lineage>
        <taxon>Bacteria</taxon>
        <taxon>Pseudomonadati</taxon>
        <taxon>Pseudomonadota</taxon>
        <taxon>Alphaproteobacteria</taxon>
        <taxon>Hyphomicrobiales</taxon>
        <taxon>Aurantimonadaceae</taxon>
        <taxon>Aurantimonas</taxon>
    </lineage>
</organism>
<gene>
    <name evidence="3" type="ORF">SI859A1_00780</name>
</gene>